<dbReference type="Proteomes" id="UP000249065">
    <property type="component" value="Unassembled WGS sequence"/>
</dbReference>
<dbReference type="EMBL" id="QLIX01000002">
    <property type="protein sequence ID" value="RAI60102.1"/>
    <property type="molecule type" value="Genomic_DNA"/>
</dbReference>
<keyword evidence="7" id="KW-0998">Cell outer membrane</keyword>
<feature type="region of interest" description="Disordered" evidence="8">
    <location>
        <begin position="35"/>
        <end position="56"/>
    </location>
</feature>
<comment type="subcellular location">
    <subcellularLocation>
        <location evidence="1">Cell outer membrane</location>
        <topology evidence="1">Multi-pass membrane protein</topology>
    </subcellularLocation>
</comment>
<dbReference type="PANTHER" id="PTHR35093">
    <property type="entry name" value="OUTER MEMBRANE PROTEIN NMB0088-RELATED"/>
    <property type="match status" value="1"/>
</dbReference>
<accession>A0A327MCU8</accession>
<comment type="similarity">
    <text evidence="2">Belongs to the OmpP1/FadL family.</text>
</comment>
<evidence type="ECO:0000256" key="4">
    <source>
        <dbReference type="ARBA" id="ARBA00022692"/>
    </source>
</evidence>
<proteinExistence type="inferred from homology"/>
<evidence type="ECO:0000313" key="9">
    <source>
        <dbReference type="EMBL" id="RAI60102.1"/>
    </source>
</evidence>
<keyword evidence="6" id="KW-0472">Membrane</keyword>
<sequence length="498" mass="52279">MGVLPSLAFSNILYRHSVPVASPGCRVARPIAGRGARAKGETNRVGRAPSGMTSTRSPGLASIAAGLLLGSLPLAGPAGATGFEVREQSAIGQGAAQAGVAARDDDPSMLFFNPASMASLPGVQSAVVGSGIFPHAAMTEGMASRNALVGGSRVTGSLGGDIGVDAFLPAVYNTVQLATDWHLGLGVTSPWGLISKSPEDGIARYHALTSTLRTVNITPALSWQATPSLALGAGLQVQYATARLSSAMDFGAIGAAQRIPGFVPGARDGRSTLSGDDTALGWQVGAQWQPLPGTRLGLAFRSAVFHTLGGDALFEGVPSALAPAFAKTGGKAKLTTPETATLGLRQRLDDRWTLLGGLEWTNWSRFRDLTISFANGRPPSVTEERWRDSVFVSLGGEYRWSEALTLRAGFAYDQTPVPEATRTPRIPDNDRYWLSVGASYEVWRNVTLSAAYTHIFAPGATVNLQDPGPGNTNLFRTNLVGTYQVSVDIVTAQLRFAF</sequence>
<reference evidence="10" key="1">
    <citation type="submission" date="2018-06" db="EMBL/GenBank/DDBJ databases">
        <authorList>
            <person name="Khan S.A."/>
        </authorList>
    </citation>
    <scope>NUCLEOTIDE SEQUENCE [LARGE SCALE GENOMIC DNA]</scope>
    <source>
        <strain evidence="10">DB-1506</strain>
    </source>
</reference>
<keyword evidence="5" id="KW-0732">Signal</keyword>
<evidence type="ECO:0000256" key="5">
    <source>
        <dbReference type="ARBA" id="ARBA00022729"/>
    </source>
</evidence>
<dbReference type="SUPFAM" id="SSF56935">
    <property type="entry name" value="Porins"/>
    <property type="match status" value="1"/>
</dbReference>
<evidence type="ECO:0000313" key="10">
    <source>
        <dbReference type="Proteomes" id="UP000249065"/>
    </source>
</evidence>
<dbReference type="Gene3D" id="2.40.160.60">
    <property type="entry name" value="Outer membrane protein transport protein (OMPP1/FadL/TodX)"/>
    <property type="match status" value="1"/>
</dbReference>
<name>A0A327MCU8_9PROT</name>
<keyword evidence="10" id="KW-1185">Reference proteome</keyword>
<comment type="caution">
    <text evidence="9">The sequence shown here is derived from an EMBL/GenBank/DDBJ whole genome shotgun (WGS) entry which is preliminary data.</text>
</comment>
<dbReference type="GO" id="GO:0009279">
    <property type="term" value="C:cell outer membrane"/>
    <property type="evidence" value="ECO:0007669"/>
    <property type="project" value="UniProtKB-SubCell"/>
</dbReference>
<dbReference type="AlphaFoldDB" id="A0A327MCU8"/>
<evidence type="ECO:0000256" key="2">
    <source>
        <dbReference type="ARBA" id="ARBA00008163"/>
    </source>
</evidence>
<evidence type="ECO:0000256" key="8">
    <source>
        <dbReference type="SAM" id="MobiDB-lite"/>
    </source>
</evidence>
<keyword evidence="4" id="KW-0812">Transmembrane</keyword>
<evidence type="ECO:0000256" key="6">
    <source>
        <dbReference type="ARBA" id="ARBA00023136"/>
    </source>
</evidence>
<dbReference type="Pfam" id="PF03349">
    <property type="entry name" value="Toluene_X"/>
    <property type="match status" value="1"/>
</dbReference>
<dbReference type="InterPro" id="IPR005017">
    <property type="entry name" value="OMPP1/FadL/TodX"/>
</dbReference>
<organism evidence="9 10">
    <name type="scientific">Roseicella frigidaeris</name>
    <dbReference type="NCBI Taxonomy" id="2230885"/>
    <lineage>
        <taxon>Bacteria</taxon>
        <taxon>Pseudomonadati</taxon>
        <taxon>Pseudomonadota</taxon>
        <taxon>Alphaproteobacteria</taxon>
        <taxon>Acetobacterales</taxon>
        <taxon>Roseomonadaceae</taxon>
        <taxon>Roseicella</taxon>
    </lineage>
</organism>
<protein>
    <submittedName>
        <fullName evidence="9">Transporter</fullName>
    </submittedName>
</protein>
<evidence type="ECO:0000256" key="7">
    <source>
        <dbReference type="ARBA" id="ARBA00023237"/>
    </source>
</evidence>
<dbReference type="OrthoDB" id="19849at2"/>
<gene>
    <name evidence="9" type="ORF">DOO78_03140</name>
</gene>
<dbReference type="GO" id="GO:0015483">
    <property type="term" value="F:long-chain fatty acid transporting porin activity"/>
    <property type="evidence" value="ECO:0007669"/>
    <property type="project" value="TreeGrafter"/>
</dbReference>
<evidence type="ECO:0000256" key="1">
    <source>
        <dbReference type="ARBA" id="ARBA00004571"/>
    </source>
</evidence>
<evidence type="ECO:0000256" key="3">
    <source>
        <dbReference type="ARBA" id="ARBA00022452"/>
    </source>
</evidence>
<keyword evidence="3" id="KW-1134">Transmembrane beta strand</keyword>
<dbReference type="PANTHER" id="PTHR35093:SF3">
    <property type="entry name" value="LONG-CHAIN FATTY ACID TRANSPORT PROTEIN"/>
    <property type="match status" value="1"/>
</dbReference>